<evidence type="ECO:0000256" key="1">
    <source>
        <dbReference type="ARBA" id="ARBA00001966"/>
    </source>
</evidence>
<dbReference type="GO" id="GO:0016625">
    <property type="term" value="F:oxidoreductase activity, acting on the aldehyde or oxo group of donors, iron-sulfur protein as acceptor"/>
    <property type="evidence" value="ECO:0007669"/>
    <property type="project" value="InterPro"/>
</dbReference>
<evidence type="ECO:0000256" key="7">
    <source>
        <dbReference type="ARBA" id="ARBA00023014"/>
    </source>
</evidence>
<dbReference type="Gene3D" id="1.10.569.10">
    <property type="entry name" value="Aldehyde Ferredoxin Oxidoreductase Protein, subunit A, domain 2"/>
    <property type="match status" value="1"/>
</dbReference>
<organism evidence="10 11">
    <name type="scientific">Candidatus Cryosericum septentrionale</name>
    <dbReference type="NCBI Taxonomy" id="2290913"/>
    <lineage>
        <taxon>Bacteria</taxon>
        <taxon>Pseudomonadati</taxon>
        <taxon>Caldisericota/Cryosericota group</taxon>
        <taxon>Candidatus Cryosericota</taxon>
        <taxon>Candidatus Cryosericia</taxon>
        <taxon>Candidatus Cryosericales</taxon>
        <taxon>Candidatus Cryosericaceae</taxon>
        <taxon>Candidatus Cryosericum</taxon>
    </lineage>
</organism>
<evidence type="ECO:0000256" key="8">
    <source>
        <dbReference type="ARBA" id="ARBA00049934"/>
    </source>
</evidence>
<sequence length="615" mass="66861">MNGYHNRVLIADLTHGTLRDEPLNERYARDFLGSTGLAARYLYDLVNEQTDPLGPDNPLILMPGLLNGTSGPSVSRWGAAAKSPYTGFYGDANAGAWFGAELKNAGYDGIILQGQSARPVYLYIKDGVAEIKDAGHLWGKDTYKTQEEIKKEQGDNRVQVACIGPASENLVLYGNIMSEHGHCLGRAGLGCVMGSKKVKAIAVRGKMKLSMALPEEFRETAKQAMKEVKEGFLSMIMHETGTAGWIDSAISYGDGPARYYTAPTMPESTRISGAEQLEKYQIENTACYGCPIRCRKVLAIKEGKYLYDKVEGPEYETLVAWGGMMGLDLDMSTAVYINELCNGYGFDSISSGASAGYAFYLYSLGVITEKDTGGLKLTWGNTDAAIELLHLIAKNQGFGAVLAGGTKRMAQKYGRPIGEAVQCKGLEFPMHDPRAYHSMGLVYATAARGADHNKNDAYQVDGGTSHPDLGLEITDRFADDKAAGVEKGQNFRALTDNLGICHFAQIPFNLMIGMVNAATGWNTTVDELLEAGERTFQLQRALSCKLGVTAKDDVLPELAMRPIPDGGQEGHVPNMGKMLPEYYAIRDWNKTTGKPSKKRLENLGMPEIAASIRAE</sequence>
<evidence type="ECO:0000259" key="9">
    <source>
        <dbReference type="SMART" id="SM00790"/>
    </source>
</evidence>
<dbReference type="PANTHER" id="PTHR30038">
    <property type="entry name" value="ALDEHYDE FERREDOXIN OXIDOREDUCTASE"/>
    <property type="match status" value="1"/>
</dbReference>
<comment type="cofactor">
    <cofactor evidence="1">
        <name>[4Fe-4S] cluster</name>
        <dbReference type="ChEBI" id="CHEBI:49883"/>
    </cofactor>
</comment>
<dbReference type="GO" id="GO:0046872">
    <property type="term" value="F:metal ion binding"/>
    <property type="evidence" value="ECO:0007669"/>
    <property type="project" value="UniProtKB-KW"/>
</dbReference>
<dbReference type="AlphaFoldDB" id="A0A398DMR7"/>
<dbReference type="RefSeq" id="WP_119085574.1">
    <property type="nucleotide sequence ID" value="NZ_QXIY01000017.1"/>
</dbReference>
<dbReference type="GO" id="GO:0051539">
    <property type="term" value="F:4 iron, 4 sulfur cluster binding"/>
    <property type="evidence" value="ECO:0007669"/>
    <property type="project" value="UniProtKB-KW"/>
</dbReference>
<dbReference type="SUPFAM" id="SSF48310">
    <property type="entry name" value="Aldehyde ferredoxin oxidoreductase, C-terminal domains"/>
    <property type="match status" value="1"/>
</dbReference>
<dbReference type="InterPro" id="IPR036503">
    <property type="entry name" value="Ald_Fedxn_OxRdtase_N_sf"/>
</dbReference>
<evidence type="ECO:0000256" key="2">
    <source>
        <dbReference type="ARBA" id="ARBA00011032"/>
    </source>
</evidence>
<dbReference type="InterPro" id="IPR013983">
    <property type="entry name" value="Ald_Fedxn_OxRdtase_N"/>
</dbReference>
<dbReference type="PANTHER" id="PTHR30038:SF0">
    <property type="entry name" value="TUNGSTEN-CONTAINING ALDEHYDE FERREDOXIN OXIDOREDUCTASE"/>
    <property type="match status" value="1"/>
</dbReference>
<dbReference type="InterPro" id="IPR036021">
    <property type="entry name" value="Tungsten_al_ferr_oxy-like_C"/>
</dbReference>
<reference evidence="10 11" key="1">
    <citation type="submission" date="2018-09" db="EMBL/GenBank/DDBJ databases">
        <title>Discovery and Ecogenomic Context for Candidatus Cryosericales, a Global Caldiserica Order Active in Thawing Permafrost.</title>
        <authorList>
            <person name="Martinez M.A."/>
            <person name="Woodcroft B.J."/>
            <person name="Ignacio Espinoza J.C."/>
            <person name="Zayed A."/>
            <person name="Singleton C.M."/>
            <person name="Boyd J."/>
            <person name="Li Y.-F."/>
            <person name="Purvine S."/>
            <person name="Maughan H."/>
            <person name="Hodgkins S.B."/>
            <person name="Anderson D."/>
            <person name="Sederholm M."/>
            <person name="Temperton B."/>
            <person name="Saleska S.R."/>
            <person name="Tyson G.W."/>
            <person name="Rich V.I."/>
        </authorList>
    </citation>
    <scope>NUCLEOTIDE SEQUENCE [LARGE SCALE GENOMIC DNA]</scope>
    <source>
        <strain evidence="10 11">SMC1</strain>
    </source>
</reference>
<name>A0A398DMR7_9BACT</name>
<comment type="cofactor">
    <cofactor evidence="8">
        <name>tungstopterin</name>
        <dbReference type="ChEBI" id="CHEBI:30402"/>
    </cofactor>
</comment>
<keyword evidence="6" id="KW-0408">Iron</keyword>
<keyword evidence="4" id="KW-0479">Metal-binding</keyword>
<keyword evidence="3" id="KW-0004">4Fe-4S</keyword>
<accession>A0A398DMR7</accession>
<evidence type="ECO:0000256" key="6">
    <source>
        <dbReference type="ARBA" id="ARBA00023004"/>
    </source>
</evidence>
<dbReference type="InterPro" id="IPR013985">
    <property type="entry name" value="Ald_Fedxn_OxRdtase_dom3"/>
</dbReference>
<keyword evidence="11" id="KW-1185">Reference proteome</keyword>
<dbReference type="InterPro" id="IPR001203">
    <property type="entry name" value="OxRdtase_Ald_Fedxn_C"/>
</dbReference>
<proteinExistence type="inferred from homology"/>
<dbReference type="InterPro" id="IPR051919">
    <property type="entry name" value="W-dependent_AOR"/>
</dbReference>
<dbReference type="Gene3D" id="3.60.9.10">
    <property type="entry name" value="Aldehyde ferredoxin oxidoreductase, N-terminal domain"/>
    <property type="match status" value="1"/>
</dbReference>
<keyword evidence="5" id="KW-0560">Oxidoreductase</keyword>
<comment type="similarity">
    <text evidence="2">Belongs to the AOR/FOR family.</text>
</comment>
<protein>
    <submittedName>
        <fullName evidence="10">Aldehyde ferredoxin oxidoreductase</fullName>
    </submittedName>
</protein>
<keyword evidence="7" id="KW-0411">Iron-sulfur</keyword>
<dbReference type="Gene3D" id="1.10.599.10">
    <property type="entry name" value="Aldehyde Ferredoxin Oxidoreductase Protein, subunit A, domain 3"/>
    <property type="match status" value="1"/>
</dbReference>
<dbReference type="Proteomes" id="UP000266113">
    <property type="component" value="Unassembled WGS sequence"/>
</dbReference>
<dbReference type="Pfam" id="PF02730">
    <property type="entry name" value="AFOR_N"/>
    <property type="match status" value="1"/>
</dbReference>
<dbReference type="SMART" id="SM00790">
    <property type="entry name" value="AFOR_N"/>
    <property type="match status" value="1"/>
</dbReference>
<evidence type="ECO:0000256" key="3">
    <source>
        <dbReference type="ARBA" id="ARBA00022485"/>
    </source>
</evidence>
<evidence type="ECO:0000256" key="4">
    <source>
        <dbReference type="ARBA" id="ARBA00022723"/>
    </source>
</evidence>
<evidence type="ECO:0000313" key="11">
    <source>
        <dbReference type="Proteomes" id="UP000266113"/>
    </source>
</evidence>
<gene>
    <name evidence="10" type="ORF">SMC1_04345</name>
</gene>
<dbReference type="EMBL" id="QXIY01000017">
    <property type="protein sequence ID" value="RIE16892.1"/>
    <property type="molecule type" value="Genomic_DNA"/>
</dbReference>
<evidence type="ECO:0000313" key="10">
    <source>
        <dbReference type="EMBL" id="RIE16892.1"/>
    </source>
</evidence>
<evidence type="ECO:0000256" key="5">
    <source>
        <dbReference type="ARBA" id="ARBA00023002"/>
    </source>
</evidence>
<feature type="domain" description="Aldehyde ferredoxin oxidoreductase N-terminal" evidence="9">
    <location>
        <begin position="4"/>
        <end position="207"/>
    </location>
</feature>
<dbReference type="GO" id="GO:0009055">
    <property type="term" value="F:electron transfer activity"/>
    <property type="evidence" value="ECO:0007669"/>
    <property type="project" value="InterPro"/>
</dbReference>
<dbReference type="Pfam" id="PF01314">
    <property type="entry name" value="AFOR_C"/>
    <property type="match status" value="1"/>
</dbReference>
<dbReference type="SUPFAM" id="SSF56228">
    <property type="entry name" value="Aldehyde ferredoxin oxidoreductase, N-terminal domain"/>
    <property type="match status" value="1"/>
</dbReference>
<dbReference type="OrthoDB" id="9763894at2"/>
<dbReference type="InterPro" id="IPR013984">
    <property type="entry name" value="Ald_Fedxn_OxRdtase_dom2"/>
</dbReference>
<comment type="caution">
    <text evidence="10">The sequence shown here is derived from an EMBL/GenBank/DDBJ whole genome shotgun (WGS) entry which is preliminary data.</text>
</comment>